<feature type="region of interest" description="Disordered" evidence="1">
    <location>
        <begin position="127"/>
        <end position="186"/>
    </location>
</feature>
<dbReference type="OrthoDB" id="3355217at2759"/>
<evidence type="ECO:0000256" key="1">
    <source>
        <dbReference type="SAM" id="MobiDB-lite"/>
    </source>
</evidence>
<protein>
    <submittedName>
        <fullName evidence="2">Uncharacterized protein</fullName>
    </submittedName>
</protein>
<reference evidence="2 3" key="1">
    <citation type="journal article" date="2014" name="Genome Announc.">
        <title>Genome sequence of the basidiomycetous fungus Pseudozyma aphidis DSM70725, an efficient producer of biosurfactant mannosylerythritol lipids.</title>
        <authorList>
            <person name="Lorenz S."/>
            <person name="Guenther M."/>
            <person name="Grumaz C."/>
            <person name="Rupp S."/>
            <person name="Zibek S."/>
            <person name="Sohn K."/>
        </authorList>
    </citation>
    <scope>NUCLEOTIDE SEQUENCE [LARGE SCALE GENOMIC DNA]</scope>
    <source>
        <strain evidence="3">ATCC 32657 / CBS 517.83 / DSM 70725 / JCM 10318 / NBRC 10182 / NRRL Y-7954 / St-0401</strain>
    </source>
</reference>
<dbReference type="PANTHER" id="PTHR48465:SF1">
    <property type="entry name" value="PROTEIN SSUH2 HOMOLOG"/>
    <property type="match status" value="1"/>
</dbReference>
<feature type="region of interest" description="Disordered" evidence="1">
    <location>
        <begin position="226"/>
        <end position="250"/>
    </location>
</feature>
<keyword evidence="3" id="KW-1185">Reference proteome</keyword>
<name>W3VHV4_MOEAP</name>
<proteinExistence type="predicted"/>
<feature type="region of interest" description="Disordered" evidence="1">
    <location>
        <begin position="23"/>
        <end position="42"/>
    </location>
</feature>
<sequence>MSNYSYESVSPRSQAFNESIFSSPNSFCTESERSVSTHSSYSDDEEPVIRIIAPHSTRPMHGSHNINQEHNALGFSDLGYLNDALKLDPYSRASSDDTALDELIDLYQTNLAATVRGPLHPAARAAKVDSIGEDDDEVEVVDEQPRYTRAEKGKSVESVESEERYSSSPQSSSETSSLSGGACPLPSSGLTRDDIVFRVSTLTKDPPSLAAAQSTLAQKFPSLAEPPARMFGEDGSPLPPTKKEEISAAERKARQDALKVELKGSKVHSLVKAVIVLESRSTVWKKVSSLPKRSSGATPLPLLPELPNPWDLEITHEGLDISTIQTKTRKFLELPRSNTCGACRKCSGSGNETCRTCRGEAGNECFWCSGSGMQKGRRRCGRCQGQGKLSCMACEGKKASTCRSCDGAGCGEYTAFVEVKMRRIEVPAVSVADLLGSSQAAAATARPDIIKAAAVDMLWELVKMLATKATVKAKRPYLPVSAVCTWEKSVSYLAQVTALQAAKFKAGSKQPFRPEGLTRSVPTKTRYFSLPTDPALSIAELTLDQFVKQNIPEKHVVEVGPATGVHNVSRRLSCMLLGEVSAPSTPQLSSTSGSPKSSTDYFGDVAGAAGAVVSVPVTPVGGSPVSSPVIRPSSVRPMSPMRAPPAHFNSDELRIKMLRHSSSLSRSNFSRPLTAPGIPI</sequence>
<dbReference type="HOGENOM" id="CLU_406081_0_0_1"/>
<comment type="caution">
    <text evidence="2">The sequence shown here is derived from an EMBL/GenBank/DDBJ whole genome shotgun (WGS) entry which is preliminary data.</text>
</comment>
<feature type="compositionally biased region" description="Low complexity" evidence="1">
    <location>
        <begin position="166"/>
        <end position="179"/>
    </location>
</feature>
<evidence type="ECO:0000313" key="3">
    <source>
        <dbReference type="Proteomes" id="UP000019462"/>
    </source>
</evidence>
<dbReference type="InterPro" id="IPR052789">
    <property type="entry name" value="SSUH2_homolog"/>
</dbReference>
<accession>W3VHV4</accession>
<dbReference type="PANTHER" id="PTHR48465">
    <property type="entry name" value="PROTEIN SSUH2 HOMOLOG"/>
    <property type="match status" value="1"/>
</dbReference>
<feature type="region of interest" description="Disordered" evidence="1">
    <location>
        <begin position="623"/>
        <end position="647"/>
    </location>
</feature>
<dbReference type="Proteomes" id="UP000019462">
    <property type="component" value="Unassembled WGS sequence"/>
</dbReference>
<gene>
    <name evidence="2" type="ORF">PaG_05845</name>
</gene>
<organism evidence="2 3">
    <name type="scientific">Moesziomyces aphidis</name>
    <name type="common">Pseudozyma aphidis</name>
    <dbReference type="NCBI Taxonomy" id="84754"/>
    <lineage>
        <taxon>Eukaryota</taxon>
        <taxon>Fungi</taxon>
        <taxon>Dikarya</taxon>
        <taxon>Basidiomycota</taxon>
        <taxon>Ustilaginomycotina</taxon>
        <taxon>Ustilaginomycetes</taxon>
        <taxon>Ustilaginales</taxon>
        <taxon>Ustilaginaceae</taxon>
        <taxon>Moesziomyces</taxon>
    </lineage>
</organism>
<feature type="compositionally biased region" description="Acidic residues" evidence="1">
    <location>
        <begin position="131"/>
        <end position="142"/>
    </location>
</feature>
<feature type="compositionally biased region" description="Basic and acidic residues" evidence="1">
    <location>
        <begin position="241"/>
        <end position="250"/>
    </location>
</feature>
<dbReference type="AlphaFoldDB" id="W3VHV4"/>
<evidence type="ECO:0000313" key="2">
    <source>
        <dbReference type="EMBL" id="ETS60291.1"/>
    </source>
</evidence>
<dbReference type="EMBL" id="AWNI01000038">
    <property type="protein sequence ID" value="ETS60291.1"/>
    <property type="molecule type" value="Genomic_DNA"/>
</dbReference>
<feature type="compositionally biased region" description="Low complexity" evidence="1">
    <location>
        <begin position="623"/>
        <end position="646"/>
    </location>
</feature>
<feature type="compositionally biased region" description="Basic and acidic residues" evidence="1">
    <location>
        <begin position="143"/>
        <end position="165"/>
    </location>
</feature>